<comment type="caution">
    <text evidence="3">The sequence shown here is derived from an EMBL/GenBank/DDBJ whole genome shotgun (WGS) entry which is preliminary data.</text>
</comment>
<evidence type="ECO:0000256" key="1">
    <source>
        <dbReference type="SAM" id="Phobius"/>
    </source>
</evidence>
<protein>
    <submittedName>
        <fullName evidence="3">DUF2062 domain-containing protein</fullName>
    </submittedName>
</protein>
<dbReference type="PANTHER" id="PTHR40547:SF1">
    <property type="entry name" value="SLL0298 PROTEIN"/>
    <property type="match status" value="1"/>
</dbReference>
<dbReference type="PANTHER" id="PTHR40547">
    <property type="entry name" value="SLL0298 PROTEIN"/>
    <property type="match status" value="1"/>
</dbReference>
<proteinExistence type="predicted"/>
<evidence type="ECO:0000313" key="3">
    <source>
        <dbReference type="EMBL" id="HET98532.1"/>
    </source>
</evidence>
<organism evidence="3">
    <name type="scientific">Desulfurivibrio alkaliphilus</name>
    <dbReference type="NCBI Taxonomy" id="427923"/>
    <lineage>
        <taxon>Bacteria</taxon>
        <taxon>Pseudomonadati</taxon>
        <taxon>Thermodesulfobacteriota</taxon>
        <taxon>Desulfobulbia</taxon>
        <taxon>Desulfobulbales</taxon>
        <taxon>Desulfobulbaceae</taxon>
        <taxon>Desulfurivibrio</taxon>
    </lineage>
</organism>
<gene>
    <name evidence="3" type="ORF">ENN98_07590</name>
</gene>
<dbReference type="Proteomes" id="UP000885986">
    <property type="component" value="Unassembled WGS sequence"/>
</dbReference>
<accession>A0A7C2XNB4</accession>
<keyword evidence="1" id="KW-0812">Transmembrane</keyword>
<sequence>MEPQRTARLYYLKILRLKGDPQSLARGMTVGVAIGIIPILPLQTLTILICAPLFKGNSIAAVLAGLLVSNPLTLIPQYYICCKLGKLLYPIDLSWSRVRGTVEYMLSGSASWGEQLAALSLLGYESLAVMILGGVILAIPLALITYPLSLRLFLAIQRKRRQKHILS</sequence>
<feature type="transmembrane region" description="Helical" evidence="1">
    <location>
        <begin position="61"/>
        <end position="80"/>
    </location>
</feature>
<feature type="transmembrane region" description="Helical" evidence="1">
    <location>
        <begin position="127"/>
        <end position="154"/>
    </location>
</feature>
<keyword evidence="1" id="KW-0472">Membrane</keyword>
<name>A0A7C2XNB4_9BACT</name>
<keyword evidence="1" id="KW-1133">Transmembrane helix</keyword>
<feature type="domain" description="DUF2062" evidence="2">
    <location>
        <begin position="5"/>
        <end position="161"/>
    </location>
</feature>
<dbReference type="EMBL" id="DSDS01000169">
    <property type="protein sequence ID" value="HET98532.1"/>
    <property type="molecule type" value="Genomic_DNA"/>
</dbReference>
<evidence type="ECO:0000259" key="2">
    <source>
        <dbReference type="Pfam" id="PF09835"/>
    </source>
</evidence>
<feature type="transmembrane region" description="Helical" evidence="1">
    <location>
        <begin position="30"/>
        <end position="54"/>
    </location>
</feature>
<dbReference type="AlphaFoldDB" id="A0A7C2XNB4"/>
<dbReference type="InterPro" id="IPR018639">
    <property type="entry name" value="DUF2062"/>
</dbReference>
<reference evidence="3" key="1">
    <citation type="journal article" date="2020" name="mSystems">
        <title>Genome- and Community-Level Interaction Insights into Carbon Utilization and Element Cycling Functions of Hydrothermarchaeota in Hydrothermal Sediment.</title>
        <authorList>
            <person name="Zhou Z."/>
            <person name="Liu Y."/>
            <person name="Xu W."/>
            <person name="Pan J."/>
            <person name="Luo Z.H."/>
            <person name="Li M."/>
        </authorList>
    </citation>
    <scope>NUCLEOTIDE SEQUENCE [LARGE SCALE GENOMIC DNA]</scope>
    <source>
        <strain evidence="3">SpSt-1224</strain>
    </source>
</reference>
<dbReference type="Pfam" id="PF09835">
    <property type="entry name" value="DUF2062"/>
    <property type="match status" value="1"/>
</dbReference>